<proteinExistence type="inferred from homology"/>
<dbReference type="Proteomes" id="UP000756427">
    <property type="component" value="Unassembled WGS sequence"/>
</dbReference>
<dbReference type="GO" id="GO:0003697">
    <property type="term" value="F:single-stranded DNA binding"/>
    <property type="evidence" value="ECO:0007669"/>
    <property type="project" value="UniProtKB-UniRule"/>
</dbReference>
<dbReference type="RefSeq" id="WP_303975938.1">
    <property type="nucleotide sequence ID" value="NZ_JABZXR010000030.1"/>
</dbReference>
<organism evidence="6 7">
    <name type="scientific">Rothia mucilaginosa</name>
    <dbReference type="NCBI Taxonomy" id="43675"/>
    <lineage>
        <taxon>Bacteria</taxon>
        <taxon>Bacillati</taxon>
        <taxon>Actinomycetota</taxon>
        <taxon>Actinomycetes</taxon>
        <taxon>Micrococcales</taxon>
        <taxon>Micrococcaceae</taxon>
        <taxon>Rothia</taxon>
    </lineage>
</organism>
<dbReference type="InterPro" id="IPR000424">
    <property type="entry name" value="Primosome_PriB/ssb"/>
</dbReference>
<feature type="compositionally biased region" description="Polar residues" evidence="4">
    <location>
        <begin position="114"/>
        <end position="142"/>
    </location>
</feature>
<accession>A0A930LM90</accession>
<dbReference type="NCBIfam" id="TIGR00621">
    <property type="entry name" value="ssb"/>
    <property type="match status" value="1"/>
</dbReference>
<dbReference type="AlphaFoldDB" id="A0A930LM90"/>
<dbReference type="InterPro" id="IPR012340">
    <property type="entry name" value="NA-bd_OB-fold"/>
</dbReference>
<dbReference type="GO" id="GO:0009295">
    <property type="term" value="C:nucleoid"/>
    <property type="evidence" value="ECO:0007669"/>
    <property type="project" value="TreeGrafter"/>
</dbReference>
<dbReference type="EMBL" id="JABZXR010000030">
    <property type="protein sequence ID" value="MBF1664207.1"/>
    <property type="molecule type" value="Genomic_DNA"/>
</dbReference>
<dbReference type="PANTHER" id="PTHR10302">
    <property type="entry name" value="SINGLE-STRANDED DNA-BINDING PROTEIN"/>
    <property type="match status" value="1"/>
</dbReference>
<dbReference type="InterPro" id="IPR011344">
    <property type="entry name" value="ssDNA-bd"/>
</dbReference>
<dbReference type="PROSITE" id="PS50935">
    <property type="entry name" value="SSB"/>
    <property type="match status" value="1"/>
</dbReference>
<comment type="caution">
    <text evidence="2">Lacks conserved residue(s) required for the propagation of feature annotation.</text>
</comment>
<keyword evidence="1 2" id="KW-0238">DNA-binding</keyword>
<feature type="region of interest" description="Disordered" evidence="4">
    <location>
        <begin position="114"/>
        <end position="148"/>
    </location>
</feature>
<dbReference type="HAMAP" id="MF_00984">
    <property type="entry name" value="SSB"/>
    <property type="match status" value="1"/>
</dbReference>
<evidence type="ECO:0000313" key="6">
    <source>
        <dbReference type="EMBL" id="MBF1672761.1"/>
    </source>
</evidence>
<dbReference type="SUPFAM" id="SSF50249">
    <property type="entry name" value="Nucleic acid-binding proteins"/>
    <property type="match status" value="1"/>
</dbReference>
<comment type="caution">
    <text evidence="6">The sequence shown here is derived from an EMBL/GenBank/DDBJ whole genome shotgun (WGS) entry which is preliminary data.</text>
</comment>
<dbReference type="GO" id="GO:0006260">
    <property type="term" value="P:DNA replication"/>
    <property type="evidence" value="ECO:0007669"/>
    <property type="project" value="InterPro"/>
</dbReference>
<evidence type="ECO:0000256" key="1">
    <source>
        <dbReference type="ARBA" id="ARBA00023125"/>
    </source>
</evidence>
<protein>
    <recommendedName>
        <fullName evidence="2 3">Single-stranded DNA-binding protein</fullName>
        <shortName evidence="2">SSB</shortName>
    </recommendedName>
</protein>
<evidence type="ECO:0000256" key="3">
    <source>
        <dbReference type="PIRNR" id="PIRNR002070"/>
    </source>
</evidence>
<gene>
    <name evidence="6" type="primary">ssb</name>
    <name evidence="5" type="ORF">HXO64_06590</name>
    <name evidence="6" type="ORF">HXO65_00920</name>
</gene>
<dbReference type="Proteomes" id="UP000785653">
    <property type="component" value="Unassembled WGS sequence"/>
</dbReference>
<dbReference type="CDD" id="cd04496">
    <property type="entry name" value="SSB_OBF"/>
    <property type="match status" value="1"/>
</dbReference>
<dbReference type="Gene3D" id="2.40.50.140">
    <property type="entry name" value="Nucleic acid-binding proteins"/>
    <property type="match status" value="1"/>
</dbReference>
<evidence type="ECO:0000313" key="7">
    <source>
        <dbReference type="Proteomes" id="UP000785653"/>
    </source>
</evidence>
<evidence type="ECO:0000256" key="2">
    <source>
        <dbReference type="HAMAP-Rule" id="MF_00984"/>
    </source>
</evidence>
<reference evidence="6" key="1">
    <citation type="submission" date="2020-04" db="EMBL/GenBank/DDBJ databases">
        <title>Deep metagenomics examines the oral microbiome during advanced dental caries in children, revealing novel taxa and co-occurrences with host molecules.</title>
        <authorList>
            <person name="Baker J.L."/>
            <person name="Morton J.T."/>
            <person name="Dinis M."/>
            <person name="Alvarez R."/>
            <person name="Tran N.C."/>
            <person name="Knight R."/>
            <person name="Edlund A."/>
        </authorList>
    </citation>
    <scope>NUCLEOTIDE SEQUENCE</scope>
    <source>
        <strain evidence="5">JCVI_44_bin.2</strain>
        <strain evidence="6">JCVI_47_bin.3</strain>
    </source>
</reference>
<comment type="subunit">
    <text evidence="2">Homotetramer.</text>
</comment>
<evidence type="ECO:0000313" key="5">
    <source>
        <dbReference type="EMBL" id="MBF1664207.1"/>
    </source>
</evidence>
<name>A0A930LM90_9MICC</name>
<dbReference type="Pfam" id="PF00436">
    <property type="entry name" value="SSB"/>
    <property type="match status" value="1"/>
</dbReference>
<evidence type="ECO:0000256" key="4">
    <source>
        <dbReference type="SAM" id="MobiDB-lite"/>
    </source>
</evidence>
<sequence length="148" mass="16332">MSNTVQLTGNLTRDPELRYTQSGKPVASFTVADNRRVRDQSGNWVDGNTLFMQCAAWDGLGENVVESLRKGMTVTVTGRLEAKEYESNGMKVRGFELIASDVSVSLRRQQATVKKTTPSYSNQQGNGYNGYSPNTQYTTDPYTTGAPF</sequence>
<dbReference type="PANTHER" id="PTHR10302:SF27">
    <property type="entry name" value="SINGLE-STRANDED DNA-BINDING PROTEIN"/>
    <property type="match status" value="1"/>
</dbReference>
<dbReference type="PIRSF" id="PIRSF002070">
    <property type="entry name" value="SSB"/>
    <property type="match status" value="1"/>
</dbReference>
<dbReference type="EMBL" id="JABZXS010000004">
    <property type="protein sequence ID" value="MBF1672761.1"/>
    <property type="molecule type" value="Genomic_DNA"/>
</dbReference>